<dbReference type="PANTHER" id="PTHR22595:SF192">
    <property type="entry name" value="CHITIN-BINDING TYPE-1 DOMAIN-CONTAINING PROTEIN"/>
    <property type="match status" value="1"/>
</dbReference>
<dbReference type="SUPFAM" id="SSF53955">
    <property type="entry name" value="Lysozyme-like"/>
    <property type="match status" value="1"/>
</dbReference>
<feature type="compositionally biased region" description="Low complexity" evidence="1">
    <location>
        <begin position="376"/>
        <end position="386"/>
    </location>
</feature>
<dbReference type="CDD" id="cd00325">
    <property type="entry name" value="chitinase_GH19"/>
    <property type="match status" value="1"/>
</dbReference>
<accession>A0ABQ7HXD1</accession>
<feature type="compositionally biased region" description="Polar residues" evidence="1">
    <location>
        <begin position="200"/>
        <end position="230"/>
    </location>
</feature>
<dbReference type="EMBL" id="SBIQ01000181">
    <property type="protein sequence ID" value="KAF7682783.1"/>
    <property type="molecule type" value="Genomic_DNA"/>
</dbReference>
<feature type="compositionally biased region" description="Basic and acidic residues" evidence="1">
    <location>
        <begin position="165"/>
        <end position="179"/>
    </location>
</feature>
<evidence type="ECO:0000313" key="4">
    <source>
        <dbReference type="EMBL" id="KAF7682783.1"/>
    </source>
</evidence>
<protein>
    <submittedName>
        <fullName evidence="4">Endochitinase</fullName>
    </submittedName>
</protein>
<comment type="caution">
    <text evidence="4">The sequence shown here is derived from an EMBL/GenBank/DDBJ whole genome shotgun (WGS) entry which is preliminary data.</text>
</comment>
<evidence type="ECO:0000313" key="5">
    <source>
        <dbReference type="Proteomes" id="UP001516464"/>
    </source>
</evidence>
<feature type="compositionally biased region" description="Polar residues" evidence="1">
    <location>
        <begin position="180"/>
        <end position="191"/>
    </location>
</feature>
<feature type="signal peptide" evidence="2">
    <location>
        <begin position="1"/>
        <end position="15"/>
    </location>
</feature>
<name>A0ABQ7HXD1_9MICR</name>
<organism evidence="4 5">
    <name type="scientific">Astathelohania contejeani</name>
    <dbReference type="NCBI Taxonomy" id="164912"/>
    <lineage>
        <taxon>Eukaryota</taxon>
        <taxon>Fungi</taxon>
        <taxon>Fungi incertae sedis</taxon>
        <taxon>Microsporidia</taxon>
        <taxon>Astathelohaniidae</taxon>
        <taxon>Astathelohania</taxon>
    </lineage>
</organism>
<feature type="compositionally biased region" description="Gly residues" evidence="1">
    <location>
        <begin position="317"/>
        <end position="331"/>
    </location>
</feature>
<keyword evidence="2" id="KW-0732">Signal</keyword>
<feature type="compositionally biased region" description="Gly residues" evidence="1">
    <location>
        <begin position="338"/>
        <end position="352"/>
    </location>
</feature>
<proteinExistence type="predicted"/>
<keyword evidence="5" id="KW-1185">Reference proteome</keyword>
<feature type="region of interest" description="Disordered" evidence="1">
    <location>
        <begin position="62"/>
        <end position="440"/>
    </location>
</feature>
<reference evidence="4 5" key="1">
    <citation type="submission" date="2019-01" db="EMBL/GenBank/DDBJ databases">
        <title>Genomes sequencing and comparative genomics of infectious freshwater microsporidia, Cucumispora dikerogammari and Thelohania contejeani.</title>
        <authorList>
            <person name="Cormier A."/>
            <person name="Giraud I."/>
            <person name="Wattier R."/>
            <person name="Teixeira M."/>
            <person name="Grandjean F."/>
            <person name="Rigaud T."/>
            <person name="Cordaux R."/>
        </authorList>
    </citation>
    <scope>NUCLEOTIDE SEQUENCE [LARGE SCALE GENOMIC DNA]</scope>
    <source>
        <strain evidence="4">T1</strain>
        <tissue evidence="4">Spores</tissue>
    </source>
</reference>
<evidence type="ECO:0000256" key="1">
    <source>
        <dbReference type="SAM" id="MobiDB-lite"/>
    </source>
</evidence>
<sequence length="633" mass="65019">MSFIFYMIFLHTLLANDKCLPGSAFCKNGTRNICGINGAWISIDCPDGKICTVSKGEITCTDKGSTNENEADDEELSNKKELNEDESEHEDRNFRSKHKKKAENDILPDINKLEKNDDKTKNKKSVAKTVAKSPEEIPIHEHNKKKKKTITITKTISNRASPSEIKLEYEKKNEKEEPQQRNPIINITQSEIKGAVSPPEKNQMNNNINDRKSSSIPESKNISTQPQNVNDKAHISGGGNAPTDKATNNQPANGGSSKSPISGSNSGSKPPSGGSDGKPSSSGTKPSSGSSNGSGGGRGGSKPTGGGSGGDKPQASGGSGGSKPTGGGSGGNKPQASGGSGGSKPTGGGSGGDKPQASGGSGGSKSTGGGTGSSAGGSSKSSQGSGSKTGGSGSSNKTASGGDKKSTTGNGKSTKGGNSKSASGGSKSSGGGSSSNGEGITTEDLKSALEACGYSPPEDIDVIAEAISSSIKDKNEIAMFLANIFHESGGLQYKEELACKDNPGSCAGQYDDKTGVPGKSYHGRGYMQLSWAANYKAAGEGLGLGDALVQDPDQVASDTKLAIDVSTWFWNEKVAKAPGVAEKKFGATIKAINGALECNGSNEEQSKKRWDNYTKIADAWNITDKASEEGCYN</sequence>
<feature type="chain" id="PRO_5046182228" evidence="2">
    <location>
        <begin position="16"/>
        <end position="633"/>
    </location>
</feature>
<feature type="compositionally biased region" description="Gly residues" evidence="1">
    <location>
        <begin position="292"/>
        <end position="310"/>
    </location>
</feature>
<feature type="compositionally biased region" description="Low complexity" evidence="1">
    <location>
        <begin position="394"/>
        <end position="426"/>
    </location>
</feature>
<feature type="domain" description="Glycoside hydrolase family 19 catalytic" evidence="3">
    <location>
        <begin position="473"/>
        <end position="578"/>
    </location>
</feature>
<gene>
    <name evidence="4" type="ORF">TCON_2001</name>
</gene>
<feature type="compositionally biased region" description="Gly residues" evidence="1">
    <location>
        <begin position="359"/>
        <end position="375"/>
    </location>
</feature>
<feature type="compositionally biased region" description="Low complexity" evidence="1">
    <location>
        <begin position="254"/>
        <end position="291"/>
    </location>
</feature>
<feature type="compositionally biased region" description="Basic and acidic residues" evidence="1">
    <location>
        <begin position="111"/>
        <end position="120"/>
    </location>
</feature>
<dbReference type="InterPro" id="IPR023346">
    <property type="entry name" value="Lysozyme-like_dom_sf"/>
</dbReference>
<dbReference type="Pfam" id="PF00182">
    <property type="entry name" value="Glyco_hydro_19"/>
    <property type="match status" value="1"/>
</dbReference>
<dbReference type="InterPro" id="IPR000726">
    <property type="entry name" value="Glyco_hydro_19_cat"/>
</dbReference>
<dbReference type="PANTHER" id="PTHR22595">
    <property type="entry name" value="CHITINASE-RELATED"/>
    <property type="match status" value="1"/>
</dbReference>
<evidence type="ECO:0000259" key="3">
    <source>
        <dbReference type="Pfam" id="PF00182"/>
    </source>
</evidence>
<dbReference type="Gene3D" id="1.10.530.10">
    <property type="match status" value="1"/>
</dbReference>
<dbReference type="Proteomes" id="UP001516464">
    <property type="component" value="Unassembled WGS sequence"/>
</dbReference>
<evidence type="ECO:0000256" key="2">
    <source>
        <dbReference type="SAM" id="SignalP"/>
    </source>
</evidence>